<dbReference type="AlphaFoldDB" id="A0A2N0ZDY6"/>
<protein>
    <submittedName>
        <fullName evidence="1">Uncharacterized protein</fullName>
    </submittedName>
</protein>
<dbReference type="RefSeq" id="WP_066198449.1">
    <property type="nucleotide sequence ID" value="NZ_JAMAUX010000002.1"/>
</dbReference>
<accession>A0A2N0ZDY6</accession>
<comment type="caution">
    <text evidence="1">The sequence shown here is derived from an EMBL/GenBank/DDBJ whole genome shotgun (WGS) entry which is preliminary data.</text>
</comment>
<organism evidence="1 2">
    <name type="scientific">Cytobacillus horneckiae</name>
    <dbReference type="NCBI Taxonomy" id="549687"/>
    <lineage>
        <taxon>Bacteria</taxon>
        <taxon>Bacillati</taxon>
        <taxon>Bacillota</taxon>
        <taxon>Bacilli</taxon>
        <taxon>Bacillales</taxon>
        <taxon>Bacillaceae</taxon>
        <taxon>Cytobacillus</taxon>
    </lineage>
</organism>
<sequence>MAVTLPHIEDANQTNYLPPKGEFEIFESDEHYFQKLKEWGLPARKEFWFKQKTHQRSVHIIGYEVYGAANDMNTIVIKFQDGNKSCIHPAYLKEMQSGSFGKEAFIAAGEPDVAEVKELVQEKTAKAATAKASAKKPAKKKESPVKIELPTEKVHFSAVVKQMALSWNHFAEDNDEVVVLEDVVIEGEQPVSIGLAWCSHSKTLKKHELAKGERLSFDGKIVKKKLPQGKDVDEEYLLTEPVQYKINNPSKITKS</sequence>
<gene>
    <name evidence="1" type="ORF">CWS20_17385</name>
</gene>
<keyword evidence="2" id="KW-1185">Reference proteome</keyword>
<name>A0A2N0ZDY6_9BACI</name>
<evidence type="ECO:0000313" key="2">
    <source>
        <dbReference type="Proteomes" id="UP000233343"/>
    </source>
</evidence>
<dbReference type="Proteomes" id="UP000233343">
    <property type="component" value="Unassembled WGS sequence"/>
</dbReference>
<proteinExistence type="predicted"/>
<evidence type="ECO:0000313" key="1">
    <source>
        <dbReference type="EMBL" id="PKG27721.1"/>
    </source>
</evidence>
<dbReference type="EMBL" id="PISD01000037">
    <property type="protein sequence ID" value="PKG27721.1"/>
    <property type="molecule type" value="Genomic_DNA"/>
</dbReference>
<reference evidence="1 2" key="1">
    <citation type="journal article" date="2010" name="Int. J. Syst. Evol. Microbiol.">
        <title>Bacillus horneckiae sp. nov., isolated from a spacecraft-assembly clean room.</title>
        <authorList>
            <person name="Vaishampayan P."/>
            <person name="Probst A."/>
            <person name="Krishnamurthi S."/>
            <person name="Ghosh S."/>
            <person name="Osman S."/>
            <person name="McDowall A."/>
            <person name="Ruckmani A."/>
            <person name="Mayilraj S."/>
            <person name="Venkateswaran K."/>
        </authorList>
    </citation>
    <scope>NUCLEOTIDE SEQUENCE [LARGE SCALE GENOMIC DNA]</scope>
    <source>
        <strain evidence="2">1PO1SC</strain>
    </source>
</reference>